<dbReference type="GO" id="GO:1902093">
    <property type="term" value="P:positive regulation of flagellated sperm motility"/>
    <property type="evidence" value="ECO:0007669"/>
    <property type="project" value="TreeGrafter"/>
</dbReference>
<proteinExistence type="predicted"/>
<sequence>MNEENEQSSKTSRNMSATTLTAVQFSQKVIKDAQNITEDSHNAFTAKPTIETALQLLTAPQTCQFHSRQLSYLDRLASRTRSCGGVLLSEISSFTKLLTVLEDKLSEVPDYKVAIKQLISLITGALLKQRTSDETNFAKDTIQLLEKVTMLLRIGDFEMRHGIIRMIEAFWSAEQVDTDVRKVRSGHLRDNIHEIRPCTKDYQQSVVERSNIIVTIIQAMALFSNDHKLRLFTLTVLEKLTMTSSPNCQKFVQAKGPEYVVLLMADANKQLLHMLIDLVWNSLENGPKDEVVDQLKGMTSLTSMSAAFRKLLRSPLSESDKQMRNDLLTIFMQLARECPAAAFIETRFLSDLIKFGCSQSSRHLTNVSADFEFIQMLLTCVTILTEDSGSLRAISETNFMEFLLLPVQKLDEIYPTRTVYQWSIAQKEELQLLSLSLLSTIAPKLAKKFYDLTGPHLLMTFLFWSFQTDFGGHGNGVLATGGRGSARAQCRLALRVIRALCSETDSLDGIKDHLITSFLQEGVMELLLLTLSNVNNITDDNNKVNDFVYIEDDQIDLEMQEDMLVIISLICESDPAHKEACVETKLVKIIIHYLRDLPGKVVSGLRCDQLLLGVLDCLFNSILGNEAAEDKFLALEGAFLLVDLLQKTPSEMHPIVLSSLVELTENPKSIRHLLTWRGTNNDPNNANKFISLPQLLIQLWRDEEKRIGVIRGPLGELIDKEFPLAGESQRNAIINQTEIVPGLESAALGEMSENTRTRIYCLLSRIGFGDLPGVQVQSGDYVTLAVIEKYFNLKIDEVWDEVFNELENENTKLIEADAEAAETIKTSKRERAKVIINLQEDLKIAKSQHENHEERQLFDKIREKYRQNGKMVEKWEDYVDRTSKYATLKAAKDNMVNQIEQSRARQDSDATHHKLNLDLTTTTFQGRHIFVESTPSELARNSEAKYETN</sequence>
<dbReference type="InParanoid" id="E4XBB4"/>
<dbReference type="SUPFAM" id="SSF48371">
    <property type="entry name" value="ARM repeat"/>
    <property type="match status" value="2"/>
</dbReference>
<protein>
    <recommendedName>
        <fullName evidence="1">Cilia- and flagella-associated protein 69 ARM repeats domain-containing protein</fullName>
    </recommendedName>
</protein>
<dbReference type="Gene3D" id="1.25.10.10">
    <property type="entry name" value="Leucine-rich Repeat Variant"/>
    <property type="match status" value="2"/>
</dbReference>
<dbReference type="GO" id="GO:0097730">
    <property type="term" value="C:non-motile cilium"/>
    <property type="evidence" value="ECO:0007669"/>
    <property type="project" value="TreeGrafter"/>
</dbReference>
<dbReference type="PANTHER" id="PTHR14716:SF0">
    <property type="entry name" value="CILIA- AND FLAGELLA-ASSOCIATED PROTEIN 69"/>
    <property type="match status" value="1"/>
</dbReference>
<gene>
    <name evidence="2" type="ORF">GSOID_T00005635001</name>
</gene>
<name>E4XBB4_OIKDI</name>
<feature type="domain" description="Cilia- and flagella-associated protein 69 ARM repeats" evidence="1">
    <location>
        <begin position="52"/>
        <end position="802"/>
    </location>
</feature>
<dbReference type="InterPro" id="IPR048733">
    <property type="entry name" value="CFA69_ARM_dom"/>
</dbReference>
<accession>E4XBB4</accession>
<dbReference type="AlphaFoldDB" id="E4XBB4"/>
<evidence type="ECO:0000313" key="2">
    <source>
        <dbReference type="EMBL" id="CBY08797.1"/>
    </source>
</evidence>
<dbReference type="InterPro" id="IPR011989">
    <property type="entry name" value="ARM-like"/>
</dbReference>
<dbReference type="EMBL" id="FN653033">
    <property type="protein sequence ID" value="CBY08797.1"/>
    <property type="molecule type" value="Genomic_DNA"/>
</dbReference>
<evidence type="ECO:0000259" key="1">
    <source>
        <dbReference type="Pfam" id="PF21049"/>
    </source>
</evidence>
<dbReference type="OrthoDB" id="191673at2759"/>
<dbReference type="PANTHER" id="PTHR14716">
    <property type="entry name" value="CILIA- AND FLAGELLA-ASSOCIATED PROTEIN 69"/>
    <property type="match status" value="1"/>
</dbReference>
<reference evidence="2" key="1">
    <citation type="journal article" date="2010" name="Science">
        <title>Plasticity of animal genome architecture unmasked by rapid evolution of a pelagic tunicate.</title>
        <authorList>
            <person name="Denoeud F."/>
            <person name="Henriet S."/>
            <person name="Mungpakdee S."/>
            <person name="Aury J.M."/>
            <person name="Da Silva C."/>
            <person name="Brinkmann H."/>
            <person name="Mikhaleva J."/>
            <person name="Olsen L.C."/>
            <person name="Jubin C."/>
            <person name="Canestro C."/>
            <person name="Bouquet J.M."/>
            <person name="Danks G."/>
            <person name="Poulain J."/>
            <person name="Campsteijn C."/>
            <person name="Adamski M."/>
            <person name="Cross I."/>
            <person name="Yadetie F."/>
            <person name="Muffato M."/>
            <person name="Louis A."/>
            <person name="Butcher S."/>
            <person name="Tsagkogeorga G."/>
            <person name="Konrad A."/>
            <person name="Singh S."/>
            <person name="Jensen M.F."/>
            <person name="Cong E.H."/>
            <person name="Eikeseth-Otteraa H."/>
            <person name="Noel B."/>
            <person name="Anthouard V."/>
            <person name="Porcel B.M."/>
            <person name="Kachouri-Lafond R."/>
            <person name="Nishino A."/>
            <person name="Ugolini M."/>
            <person name="Chourrout P."/>
            <person name="Nishida H."/>
            <person name="Aasland R."/>
            <person name="Huzurbazar S."/>
            <person name="Westhof E."/>
            <person name="Delsuc F."/>
            <person name="Lehrach H."/>
            <person name="Reinhardt R."/>
            <person name="Weissenbach J."/>
            <person name="Roy S.W."/>
            <person name="Artiguenave F."/>
            <person name="Postlethwait J.H."/>
            <person name="Manak J.R."/>
            <person name="Thompson E.M."/>
            <person name="Jaillon O."/>
            <person name="Du Pasquier L."/>
            <person name="Boudinot P."/>
            <person name="Liberles D.A."/>
            <person name="Volff J.N."/>
            <person name="Philippe H."/>
            <person name="Lenhard B."/>
            <person name="Roest Crollius H."/>
            <person name="Wincker P."/>
            <person name="Chourrout D."/>
        </authorList>
    </citation>
    <scope>NUCLEOTIDE SEQUENCE [LARGE SCALE GENOMIC DNA]</scope>
</reference>
<evidence type="ECO:0000313" key="3">
    <source>
        <dbReference type="Proteomes" id="UP000001307"/>
    </source>
</evidence>
<dbReference type="GO" id="GO:0097225">
    <property type="term" value="C:sperm midpiece"/>
    <property type="evidence" value="ECO:0007669"/>
    <property type="project" value="TreeGrafter"/>
</dbReference>
<dbReference type="Proteomes" id="UP000001307">
    <property type="component" value="Unassembled WGS sequence"/>
</dbReference>
<dbReference type="Pfam" id="PF21049">
    <property type="entry name" value="CFA69_ARM_rpt"/>
    <property type="match status" value="1"/>
</dbReference>
<dbReference type="InterPro" id="IPR048732">
    <property type="entry name" value="CFA69"/>
</dbReference>
<keyword evidence="3" id="KW-1185">Reference proteome</keyword>
<dbReference type="InterPro" id="IPR016024">
    <property type="entry name" value="ARM-type_fold"/>
</dbReference>
<organism evidence="2">
    <name type="scientific">Oikopleura dioica</name>
    <name type="common">Tunicate</name>
    <dbReference type="NCBI Taxonomy" id="34765"/>
    <lineage>
        <taxon>Eukaryota</taxon>
        <taxon>Metazoa</taxon>
        <taxon>Chordata</taxon>
        <taxon>Tunicata</taxon>
        <taxon>Appendicularia</taxon>
        <taxon>Copelata</taxon>
        <taxon>Oikopleuridae</taxon>
        <taxon>Oikopleura</taxon>
    </lineage>
</organism>